<dbReference type="Proteomes" id="UP001233271">
    <property type="component" value="Chromosome 4"/>
</dbReference>
<dbReference type="EMBL" id="AP028215">
    <property type="protein sequence ID" value="BEI91456.1"/>
    <property type="molecule type" value="Genomic_DNA"/>
</dbReference>
<organism evidence="1 2">
    <name type="scientific">Cutaneotrichosporon cavernicola</name>
    <dbReference type="NCBI Taxonomy" id="279322"/>
    <lineage>
        <taxon>Eukaryota</taxon>
        <taxon>Fungi</taxon>
        <taxon>Dikarya</taxon>
        <taxon>Basidiomycota</taxon>
        <taxon>Agaricomycotina</taxon>
        <taxon>Tremellomycetes</taxon>
        <taxon>Trichosporonales</taxon>
        <taxon>Trichosporonaceae</taxon>
        <taxon>Cutaneotrichosporon</taxon>
    </lineage>
</organism>
<gene>
    <name evidence="1" type="ORF">CcaverHIS019_0402760</name>
</gene>
<name>A0AA48QVM5_9TREE</name>
<protein>
    <submittedName>
        <fullName evidence="1">Uncharacterized protein</fullName>
    </submittedName>
</protein>
<evidence type="ECO:0000313" key="2">
    <source>
        <dbReference type="Proteomes" id="UP001233271"/>
    </source>
</evidence>
<proteinExistence type="predicted"/>
<accession>A0AA48QVM5</accession>
<dbReference type="AlphaFoldDB" id="A0AA48QVM5"/>
<dbReference type="RefSeq" id="XP_060456721.1">
    <property type="nucleotide sequence ID" value="XM_060600093.1"/>
</dbReference>
<dbReference type="KEGG" id="ccac:CcaHIS019_0402760"/>
<dbReference type="GeneID" id="85495326"/>
<reference evidence="1" key="1">
    <citation type="journal article" date="2023" name="BMC Genomics">
        <title>Chromosome-level genome assemblies of Cutaneotrichosporon spp. (Trichosporonales, Basidiomycota) reveal imbalanced evolution between nucleotide sequences and chromosome synteny.</title>
        <authorList>
            <person name="Kobayashi Y."/>
            <person name="Kayamori A."/>
            <person name="Aoki K."/>
            <person name="Shiwa Y."/>
            <person name="Matsutani M."/>
            <person name="Fujita N."/>
            <person name="Sugita T."/>
            <person name="Iwasaki W."/>
            <person name="Tanaka N."/>
            <person name="Takashima M."/>
        </authorList>
    </citation>
    <scope>NUCLEOTIDE SEQUENCE</scope>
    <source>
        <strain evidence="1">HIS019</strain>
    </source>
</reference>
<sequence length="467" mass="51125">MDIAAFPHILESILSYAPPASLVILRGVSRDLHNRADARLFAHIQFAFPNSEAGYISIRAARAPVTLKWLRYGTGAKARDNRRARTRRHVAHLVSEARVLDGLLEGFVGAPPAAQQALLAAAPGICLSPDATVRVLHGFDRDWRAYECLVRLCDGLYLDHRPVISLADTPFLPLTPSRLAYTVLVARGVPPPSDVLRRHIRESNRVLHLLLDTPRPSQGVEDHLLAQLFEPALFCTARQTESTRTLTVVGGGAELRALLGLPASTGADEFETAVDVFADSVWYVAPDGGARDDSHHGTAEVMAALRRKHLHFLTPEEYVMQAIINLGLEVGPITGYPLYFSPLEVVVIHLVHSDDTLAPVDTLPPPILHQILSIPFTWETNGVHLAPQVTVVGGAQECRISLGLHPAASDDEFFTALDRTAASPDAIEPHWREYVRFISPKEHAAEVGAAQVVNRRYRVASMTLDTA</sequence>
<keyword evidence="2" id="KW-1185">Reference proteome</keyword>
<evidence type="ECO:0000313" key="1">
    <source>
        <dbReference type="EMBL" id="BEI91456.1"/>
    </source>
</evidence>